<dbReference type="InterPro" id="IPR021127">
    <property type="entry name" value="CRISPR_associated_Cas2"/>
</dbReference>
<keyword evidence="5 9" id="KW-0255">Endonuclease</keyword>
<keyword evidence="7 9" id="KW-0460">Magnesium</keyword>
<dbReference type="NCBIfam" id="TIGR01573">
    <property type="entry name" value="cas2"/>
    <property type="match status" value="1"/>
</dbReference>
<dbReference type="Pfam" id="PF09827">
    <property type="entry name" value="CRISPR_Cas2"/>
    <property type="match status" value="1"/>
</dbReference>
<gene>
    <name evidence="9 10" type="primary">cas2</name>
    <name evidence="10" type="ORF">ABNN70_06505</name>
</gene>
<organism evidence="10">
    <name type="scientific">Sporolactobacillus sp. Y61</name>
    <dbReference type="NCBI Taxonomy" id="3160863"/>
    <lineage>
        <taxon>Bacteria</taxon>
        <taxon>Bacillati</taxon>
        <taxon>Bacillota</taxon>
        <taxon>Bacilli</taxon>
        <taxon>Bacillales</taxon>
        <taxon>Sporolactobacillaceae</taxon>
        <taxon>Sporolactobacillus</taxon>
    </lineage>
</organism>
<keyword evidence="8 9" id="KW-0051">Antiviral defense</keyword>
<dbReference type="HAMAP" id="MF_01471">
    <property type="entry name" value="Cas2"/>
    <property type="match status" value="1"/>
</dbReference>
<evidence type="ECO:0000256" key="5">
    <source>
        <dbReference type="ARBA" id="ARBA00022759"/>
    </source>
</evidence>
<dbReference type="InterPro" id="IPR019199">
    <property type="entry name" value="Virulence_VapD/CRISPR_Cas2"/>
</dbReference>
<keyword evidence="3 9" id="KW-0540">Nuclease</keyword>
<comment type="similarity">
    <text evidence="2 9">Belongs to the CRISPR-associated endoribonuclease Cas2 protein family.</text>
</comment>
<protein>
    <recommendedName>
        <fullName evidence="9">CRISPR-associated endoribonuclease Cas2</fullName>
        <ecNumber evidence="9">3.1.-.-</ecNumber>
    </recommendedName>
</protein>
<accession>A0AAU8IJ15</accession>
<evidence type="ECO:0000256" key="3">
    <source>
        <dbReference type="ARBA" id="ARBA00022722"/>
    </source>
</evidence>
<evidence type="ECO:0000256" key="8">
    <source>
        <dbReference type="ARBA" id="ARBA00023118"/>
    </source>
</evidence>
<keyword evidence="6 9" id="KW-0378">Hydrolase</keyword>
<keyword evidence="4 9" id="KW-0479">Metal-binding</keyword>
<dbReference type="Gene3D" id="3.30.70.240">
    <property type="match status" value="1"/>
</dbReference>
<proteinExistence type="inferred from homology"/>
<evidence type="ECO:0000256" key="1">
    <source>
        <dbReference type="ARBA" id="ARBA00001946"/>
    </source>
</evidence>
<feature type="binding site" evidence="9">
    <location>
        <position position="14"/>
    </location>
    <ligand>
        <name>Mg(2+)</name>
        <dbReference type="ChEBI" id="CHEBI:18420"/>
        <note>catalytic</note>
    </ligand>
</feature>
<evidence type="ECO:0000256" key="4">
    <source>
        <dbReference type="ARBA" id="ARBA00022723"/>
    </source>
</evidence>
<dbReference type="EC" id="3.1.-.-" evidence="9"/>
<evidence type="ECO:0000313" key="10">
    <source>
        <dbReference type="EMBL" id="XCJ18091.1"/>
    </source>
</evidence>
<dbReference type="GO" id="GO:0043571">
    <property type="term" value="P:maintenance of CRISPR repeat elements"/>
    <property type="evidence" value="ECO:0007669"/>
    <property type="project" value="UniProtKB-UniRule"/>
</dbReference>
<dbReference type="PANTHER" id="PTHR34405">
    <property type="entry name" value="CRISPR-ASSOCIATED ENDORIBONUCLEASE CAS2"/>
    <property type="match status" value="1"/>
</dbReference>
<dbReference type="CDD" id="cd09725">
    <property type="entry name" value="Cas2_I_II_III"/>
    <property type="match status" value="1"/>
</dbReference>
<dbReference type="RefSeq" id="WP_353949171.1">
    <property type="nucleotide sequence ID" value="NZ_CP159510.1"/>
</dbReference>
<sequence>MAVFHSNYAFLFYDVGEKRVQKIFKICKKYLYPYQNSVFRGPITPSKLIQLKRELKAKMDEDHDFVSILLLKNERDFREETIGQKNNQDPEDLFL</sequence>
<evidence type="ECO:0000256" key="7">
    <source>
        <dbReference type="ARBA" id="ARBA00022842"/>
    </source>
</evidence>
<evidence type="ECO:0000256" key="6">
    <source>
        <dbReference type="ARBA" id="ARBA00022801"/>
    </source>
</evidence>
<dbReference type="GO" id="GO:0016787">
    <property type="term" value="F:hydrolase activity"/>
    <property type="evidence" value="ECO:0007669"/>
    <property type="project" value="UniProtKB-KW"/>
</dbReference>
<dbReference type="PANTHER" id="PTHR34405:SF1">
    <property type="entry name" value="CRISPR-ASSOCIATED ENDORIBONUCLEASE CAS2"/>
    <property type="match status" value="1"/>
</dbReference>
<dbReference type="EMBL" id="CP159510">
    <property type="protein sequence ID" value="XCJ18091.1"/>
    <property type="molecule type" value="Genomic_DNA"/>
</dbReference>
<dbReference type="GO" id="GO:0004521">
    <property type="term" value="F:RNA endonuclease activity"/>
    <property type="evidence" value="ECO:0007669"/>
    <property type="project" value="InterPro"/>
</dbReference>
<dbReference type="GO" id="GO:0046872">
    <property type="term" value="F:metal ion binding"/>
    <property type="evidence" value="ECO:0007669"/>
    <property type="project" value="UniProtKB-UniRule"/>
</dbReference>
<reference evidence="10" key="1">
    <citation type="submission" date="2024-06" db="EMBL/GenBank/DDBJ databases">
        <authorList>
            <person name="Fan A."/>
            <person name="Zhang F.Y."/>
            <person name="Zhang L."/>
        </authorList>
    </citation>
    <scope>NUCLEOTIDE SEQUENCE</scope>
    <source>
        <strain evidence="10">Y61</strain>
    </source>
</reference>
<comment type="cofactor">
    <cofactor evidence="1 9">
        <name>Mg(2+)</name>
        <dbReference type="ChEBI" id="CHEBI:18420"/>
    </cofactor>
</comment>
<name>A0AAU8IJ15_9BACL</name>
<evidence type="ECO:0000256" key="2">
    <source>
        <dbReference type="ARBA" id="ARBA00009959"/>
    </source>
</evidence>
<dbReference type="AlphaFoldDB" id="A0AAU8IJ15"/>
<dbReference type="GO" id="GO:0051607">
    <property type="term" value="P:defense response to virus"/>
    <property type="evidence" value="ECO:0007669"/>
    <property type="project" value="UniProtKB-UniRule"/>
</dbReference>
<dbReference type="SUPFAM" id="SSF143430">
    <property type="entry name" value="TTP0101/SSO1404-like"/>
    <property type="match status" value="1"/>
</dbReference>
<evidence type="ECO:0000256" key="9">
    <source>
        <dbReference type="HAMAP-Rule" id="MF_01471"/>
    </source>
</evidence>
<comment type="subunit">
    <text evidence="9">Homodimer, forms a heterotetramer with a Cas1 homodimer.</text>
</comment>
<comment type="function">
    <text evidence="9">CRISPR (clustered regularly interspaced short palindromic repeat), is an adaptive immune system that provides protection against mobile genetic elements (viruses, transposable elements and conjugative plasmids). CRISPR clusters contain sequences complementary to antecedent mobile elements and target invading nucleic acids. CRISPR clusters are transcribed and processed into CRISPR RNA (crRNA). Functions as a ssRNA-specific endoribonuclease. Involved in the integration of spacer DNA into the CRISPR cassette.</text>
</comment>